<comment type="caution">
    <text evidence="7">The sequence shown here is derived from an EMBL/GenBank/DDBJ whole genome shotgun (WGS) entry which is preliminary data.</text>
</comment>
<dbReference type="AlphaFoldDB" id="A0A9D1QUF1"/>
<keyword evidence="3 7" id="KW-0378">Hydrolase</keyword>
<evidence type="ECO:0000256" key="4">
    <source>
        <dbReference type="ARBA" id="ARBA00022833"/>
    </source>
</evidence>
<dbReference type="InterPro" id="IPR006311">
    <property type="entry name" value="TAT_signal"/>
</dbReference>
<evidence type="ECO:0000259" key="6">
    <source>
        <dbReference type="Pfam" id="PF00413"/>
    </source>
</evidence>
<evidence type="ECO:0000256" key="1">
    <source>
        <dbReference type="ARBA" id="ARBA00022670"/>
    </source>
</evidence>
<reference evidence="7" key="1">
    <citation type="journal article" date="2021" name="PeerJ">
        <title>Extensive microbial diversity within the chicken gut microbiome revealed by metagenomics and culture.</title>
        <authorList>
            <person name="Gilroy R."/>
            <person name="Ravi A."/>
            <person name="Getino M."/>
            <person name="Pursley I."/>
            <person name="Horton D.L."/>
            <person name="Alikhan N.F."/>
            <person name="Baker D."/>
            <person name="Gharbi K."/>
            <person name="Hall N."/>
            <person name="Watson M."/>
            <person name="Adriaenssens E.M."/>
            <person name="Foster-Nyarko E."/>
            <person name="Jarju S."/>
            <person name="Secka A."/>
            <person name="Antonio M."/>
            <person name="Oren A."/>
            <person name="Chaudhuri R.R."/>
            <person name="La Ragione R."/>
            <person name="Hildebrand F."/>
            <person name="Pallen M.J."/>
        </authorList>
    </citation>
    <scope>NUCLEOTIDE SEQUENCE</scope>
    <source>
        <strain evidence="7">CHK173-259</strain>
    </source>
</reference>
<dbReference type="GO" id="GO:0031012">
    <property type="term" value="C:extracellular matrix"/>
    <property type="evidence" value="ECO:0007669"/>
    <property type="project" value="InterPro"/>
</dbReference>
<feature type="chain" id="PRO_5039204650" evidence="5">
    <location>
        <begin position="35"/>
        <end position="311"/>
    </location>
</feature>
<organism evidence="7 8">
    <name type="scientific">Candidatus Levilactobacillus faecigallinarum</name>
    <dbReference type="NCBI Taxonomy" id="2838638"/>
    <lineage>
        <taxon>Bacteria</taxon>
        <taxon>Bacillati</taxon>
        <taxon>Bacillota</taxon>
        <taxon>Bacilli</taxon>
        <taxon>Lactobacillales</taxon>
        <taxon>Lactobacillaceae</taxon>
        <taxon>Levilactobacillus</taxon>
    </lineage>
</organism>
<evidence type="ECO:0000256" key="2">
    <source>
        <dbReference type="ARBA" id="ARBA00022723"/>
    </source>
</evidence>
<keyword evidence="2" id="KW-0479">Metal-binding</keyword>
<dbReference type="InterPro" id="IPR024079">
    <property type="entry name" value="MetalloPept_cat_dom_sf"/>
</dbReference>
<dbReference type="SUPFAM" id="SSF55486">
    <property type="entry name" value="Metalloproteases ('zincins'), catalytic domain"/>
    <property type="match status" value="1"/>
</dbReference>
<evidence type="ECO:0000256" key="3">
    <source>
        <dbReference type="ARBA" id="ARBA00022801"/>
    </source>
</evidence>
<feature type="signal peptide" evidence="5">
    <location>
        <begin position="1"/>
        <end position="34"/>
    </location>
</feature>
<name>A0A9D1QUF1_9LACO</name>
<proteinExistence type="predicted"/>
<dbReference type="PROSITE" id="PS51318">
    <property type="entry name" value="TAT"/>
    <property type="match status" value="1"/>
</dbReference>
<accession>A0A9D1QUF1</accession>
<keyword evidence="5" id="KW-0732">Signal</keyword>
<dbReference type="Pfam" id="PF00413">
    <property type="entry name" value="Peptidase_M10"/>
    <property type="match status" value="1"/>
</dbReference>
<evidence type="ECO:0000313" key="7">
    <source>
        <dbReference type="EMBL" id="HIW72472.1"/>
    </source>
</evidence>
<dbReference type="EC" id="3.4.24.-" evidence="7"/>
<dbReference type="Proteomes" id="UP000886822">
    <property type="component" value="Unassembled WGS sequence"/>
</dbReference>
<keyword evidence="4" id="KW-0862">Zinc</keyword>
<dbReference type="InterPro" id="IPR001818">
    <property type="entry name" value="Pept_M10_metallopeptidase"/>
</dbReference>
<keyword evidence="7" id="KW-0482">Metalloprotease</keyword>
<dbReference type="EMBL" id="DXGJ01000060">
    <property type="protein sequence ID" value="HIW72472.1"/>
    <property type="molecule type" value="Genomic_DNA"/>
</dbReference>
<dbReference type="GO" id="GO:0006508">
    <property type="term" value="P:proteolysis"/>
    <property type="evidence" value="ECO:0007669"/>
    <property type="project" value="UniProtKB-KW"/>
</dbReference>
<keyword evidence="1" id="KW-0645">Protease</keyword>
<feature type="domain" description="Peptidase M10 metallopeptidase" evidence="6">
    <location>
        <begin position="181"/>
        <end position="266"/>
    </location>
</feature>
<protein>
    <submittedName>
        <fullName evidence="7">Matrixin family metalloprotease</fullName>
        <ecNumber evidence="7">3.4.24.-</ecNumber>
    </submittedName>
</protein>
<reference evidence="7" key="2">
    <citation type="submission" date="2021-04" db="EMBL/GenBank/DDBJ databases">
        <authorList>
            <person name="Gilroy R."/>
        </authorList>
    </citation>
    <scope>NUCLEOTIDE SEQUENCE</scope>
    <source>
        <strain evidence="7">CHK173-259</strain>
    </source>
</reference>
<gene>
    <name evidence="7" type="ORF">H9875_07600</name>
</gene>
<dbReference type="GO" id="GO:0008270">
    <property type="term" value="F:zinc ion binding"/>
    <property type="evidence" value="ECO:0007669"/>
    <property type="project" value="InterPro"/>
</dbReference>
<evidence type="ECO:0000256" key="5">
    <source>
        <dbReference type="SAM" id="SignalP"/>
    </source>
</evidence>
<dbReference type="GO" id="GO:0004222">
    <property type="term" value="F:metalloendopeptidase activity"/>
    <property type="evidence" value="ECO:0007669"/>
    <property type="project" value="InterPro"/>
</dbReference>
<dbReference type="Gene3D" id="3.40.390.10">
    <property type="entry name" value="Collagenase (Catalytic Domain)"/>
    <property type="match status" value="1"/>
</dbReference>
<evidence type="ECO:0000313" key="8">
    <source>
        <dbReference type="Proteomes" id="UP000886822"/>
    </source>
</evidence>
<sequence>MNGHHIKRRTVLTAIAATLLVTPLVTTNTVTAQAASVKPSASVLKKSNSYYRKHAKALGKQYKFAYSAQTALKKNGKAVVWVNTKDTKLKQSVKLAMDYWNHKLGKKEFTQGTKKNHTLTFSVSNAKPSKNDTSDAWWTPGTKKVQVRKYYYDQTTQDIGEAMTTHLNNAFYKKYAATVEAKAKALLASQGVATTDKDYTQKFNETASNVETSLPAYQTLETQVAAVRNSVAEQGRMYEYASTIAHEFGHVMGLNHSPNKTDLMYFESGTSRVNSYSQVTSKTGLKTYNPVTATDKARAQLALKIYVAKQK</sequence>